<dbReference type="Pfam" id="PF01549">
    <property type="entry name" value="ShK"/>
    <property type="match status" value="2"/>
</dbReference>
<evidence type="ECO:0000256" key="7">
    <source>
        <dbReference type="PROSITE-ProRule" id="PRU01005"/>
    </source>
</evidence>
<dbReference type="PROSITE" id="PS51864">
    <property type="entry name" value="ASTACIN"/>
    <property type="match status" value="1"/>
</dbReference>
<dbReference type="InterPro" id="IPR034035">
    <property type="entry name" value="Astacin-like_dom"/>
</dbReference>
<keyword evidence="11" id="KW-1185">Reference proteome</keyword>
<sequence>MRDWMEKVPCLRFVQRRSQRGYLYFHSGSGCSSAVGYQGSRQFVSLARGCMHHGIIVHEIGHALGFWHEQSRSDRDRYISIHWQNIQRNMQYNFNKMSGRTDDKSHGYDYGSIMHYGPRAFSVNGRNTITAKNGQTIGQRQGLSAGDIQQAKTMYTACKGGSTGGGGEGGGGGGGGGGGTACLSDKDENCRAWAAKGYCRHSNVHYMMQNCKKSCCSGNVTNGNQRCQEWANRGECSNNPGYMLLNCQASCCKC</sequence>
<dbReference type="CDD" id="cd04280">
    <property type="entry name" value="ZnMc_astacin_like"/>
    <property type="match status" value="1"/>
</dbReference>
<dbReference type="GO" id="GO:0006508">
    <property type="term" value="P:proteolysis"/>
    <property type="evidence" value="ECO:0007669"/>
    <property type="project" value="UniProtKB-KW"/>
</dbReference>
<evidence type="ECO:0000256" key="5">
    <source>
        <dbReference type="ARBA" id="ARBA00022833"/>
    </source>
</evidence>
<evidence type="ECO:0000256" key="4">
    <source>
        <dbReference type="ARBA" id="ARBA00022801"/>
    </source>
</evidence>
<dbReference type="Proteomes" id="UP001152795">
    <property type="component" value="Unassembled WGS sequence"/>
</dbReference>
<feature type="active site" evidence="8">
    <location>
        <position position="59"/>
    </location>
</feature>
<dbReference type="SMART" id="SM00235">
    <property type="entry name" value="ZnMc"/>
    <property type="match status" value="1"/>
</dbReference>
<keyword evidence="2 8" id="KW-0645">Protease</keyword>
<proteinExistence type="predicted"/>
<dbReference type="InterPro" id="IPR024079">
    <property type="entry name" value="MetalloPept_cat_dom_sf"/>
</dbReference>
<dbReference type="InterPro" id="IPR003582">
    <property type="entry name" value="ShKT_dom"/>
</dbReference>
<evidence type="ECO:0000256" key="8">
    <source>
        <dbReference type="PROSITE-ProRule" id="PRU01211"/>
    </source>
</evidence>
<reference evidence="10" key="1">
    <citation type="submission" date="2020-04" db="EMBL/GenBank/DDBJ databases">
        <authorList>
            <person name="Alioto T."/>
            <person name="Alioto T."/>
            <person name="Gomez Garrido J."/>
        </authorList>
    </citation>
    <scope>NUCLEOTIDE SEQUENCE</scope>
    <source>
        <strain evidence="10">A484AB</strain>
    </source>
</reference>
<organism evidence="10 11">
    <name type="scientific">Paramuricea clavata</name>
    <name type="common">Red gorgonian</name>
    <name type="synonym">Violescent sea-whip</name>
    <dbReference type="NCBI Taxonomy" id="317549"/>
    <lineage>
        <taxon>Eukaryota</taxon>
        <taxon>Metazoa</taxon>
        <taxon>Cnidaria</taxon>
        <taxon>Anthozoa</taxon>
        <taxon>Octocorallia</taxon>
        <taxon>Malacalcyonacea</taxon>
        <taxon>Plexauridae</taxon>
        <taxon>Paramuricea</taxon>
    </lineage>
</organism>
<feature type="binding site" evidence="8">
    <location>
        <position position="58"/>
    </location>
    <ligand>
        <name>Zn(2+)</name>
        <dbReference type="ChEBI" id="CHEBI:29105"/>
        <note>catalytic</note>
    </ligand>
</feature>
<evidence type="ECO:0000256" key="3">
    <source>
        <dbReference type="ARBA" id="ARBA00022723"/>
    </source>
</evidence>
<dbReference type="GO" id="GO:0008270">
    <property type="term" value="F:zinc ion binding"/>
    <property type="evidence" value="ECO:0007669"/>
    <property type="project" value="UniProtKB-UniRule"/>
</dbReference>
<dbReference type="GO" id="GO:0004222">
    <property type="term" value="F:metalloendopeptidase activity"/>
    <property type="evidence" value="ECO:0007669"/>
    <property type="project" value="UniProtKB-UniRule"/>
</dbReference>
<keyword evidence="4 8" id="KW-0378">Hydrolase</keyword>
<evidence type="ECO:0000313" key="10">
    <source>
        <dbReference type="EMBL" id="CAB4010101.1"/>
    </source>
</evidence>
<gene>
    <name evidence="10" type="ORF">PACLA_8A031089</name>
</gene>
<evidence type="ECO:0000313" key="11">
    <source>
        <dbReference type="Proteomes" id="UP001152795"/>
    </source>
</evidence>
<dbReference type="PANTHER" id="PTHR10127:SF780">
    <property type="entry name" value="METALLOENDOPEPTIDASE"/>
    <property type="match status" value="1"/>
</dbReference>
<comment type="caution">
    <text evidence="10">The sequence shown here is derived from an EMBL/GenBank/DDBJ whole genome shotgun (WGS) entry which is preliminary data.</text>
</comment>
<comment type="caution">
    <text evidence="7">Lacks conserved residue(s) required for the propagation of feature annotation.</text>
</comment>
<keyword evidence="3 8" id="KW-0479">Metal-binding</keyword>
<dbReference type="PROSITE" id="PS51670">
    <property type="entry name" value="SHKT"/>
    <property type="match status" value="1"/>
</dbReference>
<dbReference type="InterPro" id="IPR001506">
    <property type="entry name" value="Peptidase_M12A"/>
</dbReference>
<keyword evidence="6 8" id="KW-0482">Metalloprotease</keyword>
<evidence type="ECO:0000256" key="2">
    <source>
        <dbReference type="ARBA" id="ARBA00022670"/>
    </source>
</evidence>
<evidence type="ECO:0000256" key="6">
    <source>
        <dbReference type="ARBA" id="ARBA00023049"/>
    </source>
</evidence>
<dbReference type="Gene3D" id="3.40.390.10">
    <property type="entry name" value="Collagenase (Catalytic Domain)"/>
    <property type="match status" value="1"/>
</dbReference>
<dbReference type="AlphaFoldDB" id="A0A6S7IX82"/>
<protein>
    <recommendedName>
        <fullName evidence="9">Metalloendopeptidase</fullName>
        <ecNumber evidence="9">3.4.24.-</ecNumber>
    </recommendedName>
</protein>
<comment type="cofactor">
    <cofactor evidence="8 9">
        <name>Zn(2+)</name>
        <dbReference type="ChEBI" id="CHEBI:29105"/>
    </cofactor>
    <text evidence="8 9">Binds 1 zinc ion per subunit.</text>
</comment>
<name>A0A6S7IX82_PARCT</name>
<comment type="function">
    <text evidence="1">Metalloprotease.</text>
</comment>
<dbReference type="PROSITE" id="PS51257">
    <property type="entry name" value="PROKAR_LIPOPROTEIN"/>
    <property type="match status" value="1"/>
</dbReference>
<dbReference type="EC" id="3.4.24.-" evidence="9"/>
<dbReference type="PANTHER" id="PTHR10127">
    <property type="entry name" value="DISCOIDIN, CUB, EGF, LAMININ , AND ZINC METALLOPROTEASE DOMAIN CONTAINING"/>
    <property type="match status" value="1"/>
</dbReference>
<dbReference type="SMART" id="SM00254">
    <property type="entry name" value="ShKT"/>
    <property type="match status" value="2"/>
</dbReference>
<feature type="binding site" evidence="8">
    <location>
        <position position="62"/>
    </location>
    <ligand>
        <name>Zn(2+)</name>
        <dbReference type="ChEBI" id="CHEBI:29105"/>
        <note>catalytic</note>
    </ligand>
</feature>
<dbReference type="InterPro" id="IPR006026">
    <property type="entry name" value="Peptidase_Metallo"/>
</dbReference>
<dbReference type="Pfam" id="PF01400">
    <property type="entry name" value="Astacin"/>
    <property type="match status" value="1"/>
</dbReference>
<evidence type="ECO:0000256" key="1">
    <source>
        <dbReference type="ARBA" id="ARBA00002657"/>
    </source>
</evidence>
<dbReference type="EMBL" id="CACRXK020006676">
    <property type="protein sequence ID" value="CAB4010101.1"/>
    <property type="molecule type" value="Genomic_DNA"/>
</dbReference>
<dbReference type="SUPFAM" id="SSF55486">
    <property type="entry name" value="Metalloproteases ('zincins'), catalytic domain"/>
    <property type="match status" value="1"/>
</dbReference>
<evidence type="ECO:0000256" key="9">
    <source>
        <dbReference type="RuleBase" id="RU361183"/>
    </source>
</evidence>
<keyword evidence="5 8" id="KW-0862">Zinc</keyword>
<dbReference type="OrthoDB" id="291007at2759"/>
<accession>A0A6S7IX82</accession>
<feature type="binding site" evidence="8">
    <location>
        <position position="68"/>
    </location>
    <ligand>
        <name>Zn(2+)</name>
        <dbReference type="ChEBI" id="CHEBI:29105"/>
        <note>catalytic</note>
    </ligand>
</feature>
<dbReference type="PRINTS" id="PR00480">
    <property type="entry name" value="ASTACIN"/>
</dbReference>